<feature type="region of interest" description="Disordered" evidence="6">
    <location>
        <begin position="275"/>
        <end position="296"/>
    </location>
</feature>
<keyword evidence="1 5" id="KW-0768">Sushi</keyword>
<reference evidence="8" key="2">
    <citation type="submission" date="2025-09" db="UniProtKB">
        <authorList>
            <consortium name="Ensembl"/>
        </authorList>
    </citation>
    <scope>IDENTIFICATION</scope>
</reference>
<comment type="caution">
    <text evidence="5">Lacks conserved residue(s) required for the propagation of feature annotation.</text>
</comment>
<evidence type="ECO:0000313" key="9">
    <source>
        <dbReference type="Proteomes" id="UP000694423"/>
    </source>
</evidence>
<dbReference type="SMART" id="SM00032">
    <property type="entry name" value="CCP"/>
    <property type="match status" value="3"/>
</dbReference>
<evidence type="ECO:0000256" key="4">
    <source>
        <dbReference type="ARBA" id="ARBA00023180"/>
    </source>
</evidence>
<evidence type="ECO:0000256" key="3">
    <source>
        <dbReference type="ARBA" id="ARBA00023157"/>
    </source>
</evidence>
<keyword evidence="2" id="KW-0677">Repeat</keyword>
<dbReference type="InterPro" id="IPR000436">
    <property type="entry name" value="Sushi_SCR_CCP_dom"/>
</dbReference>
<dbReference type="InterPro" id="IPR051277">
    <property type="entry name" value="SEZ6_CSMD_C4BPB_Regulators"/>
</dbReference>
<protein>
    <recommendedName>
        <fullName evidence="7">Sushi domain-containing protein</fullName>
    </recommendedName>
</protein>
<evidence type="ECO:0000313" key="8">
    <source>
        <dbReference type="Ensembl" id="ENSDNVP00000017847.1"/>
    </source>
</evidence>
<evidence type="ECO:0000256" key="2">
    <source>
        <dbReference type="ARBA" id="ARBA00022737"/>
    </source>
</evidence>
<dbReference type="SUPFAM" id="SSF57535">
    <property type="entry name" value="Complement control module/SCR domain"/>
    <property type="match status" value="3"/>
</dbReference>
<dbReference type="InterPro" id="IPR035976">
    <property type="entry name" value="Sushi/SCR/CCP_sf"/>
</dbReference>
<evidence type="ECO:0000256" key="6">
    <source>
        <dbReference type="SAM" id="MobiDB-lite"/>
    </source>
</evidence>
<keyword evidence="3 5" id="KW-1015">Disulfide bond</keyword>
<dbReference type="PANTHER" id="PTHR45656">
    <property type="entry name" value="PROTEIN CBR-CLEC-78"/>
    <property type="match status" value="1"/>
</dbReference>
<feature type="domain" description="Sushi" evidence="7">
    <location>
        <begin position="1"/>
        <end position="25"/>
    </location>
</feature>
<evidence type="ECO:0000256" key="5">
    <source>
        <dbReference type="PROSITE-ProRule" id="PRU00302"/>
    </source>
</evidence>
<organism evidence="8 9">
    <name type="scientific">Dromaius novaehollandiae</name>
    <name type="common">Emu</name>
    <dbReference type="NCBI Taxonomy" id="8790"/>
    <lineage>
        <taxon>Eukaryota</taxon>
        <taxon>Metazoa</taxon>
        <taxon>Chordata</taxon>
        <taxon>Craniata</taxon>
        <taxon>Vertebrata</taxon>
        <taxon>Euteleostomi</taxon>
        <taxon>Archelosauria</taxon>
        <taxon>Archosauria</taxon>
        <taxon>Dinosauria</taxon>
        <taxon>Saurischia</taxon>
        <taxon>Theropoda</taxon>
        <taxon>Coelurosauria</taxon>
        <taxon>Aves</taxon>
        <taxon>Palaeognathae</taxon>
        <taxon>Casuariiformes</taxon>
        <taxon>Dromaiidae</taxon>
        <taxon>Dromaius</taxon>
    </lineage>
</organism>
<feature type="domain" description="Sushi" evidence="7">
    <location>
        <begin position="99"/>
        <end position="161"/>
    </location>
</feature>
<feature type="disulfide bond" evidence="5">
    <location>
        <begin position="167"/>
        <end position="210"/>
    </location>
</feature>
<accession>A0A8C4K1W9</accession>
<proteinExistence type="predicted"/>
<dbReference type="FunFam" id="2.10.70.10:FF:000055">
    <property type="entry name" value="Complement decay-accelerating factor, GPI-anchored"/>
    <property type="match status" value="1"/>
</dbReference>
<name>A0A8C4K1W9_DRONO</name>
<evidence type="ECO:0000259" key="7">
    <source>
        <dbReference type="PROSITE" id="PS50923"/>
    </source>
</evidence>
<keyword evidence="4" id="KW-0325">Glycoprotein</keyword>
<reference evidence="8" key="1">
    <citation type="submission" date="2025-08" db="UniProtKB">
        <authorList>
            <consortium name="Ensembl"/>
        </authorList>
    </citation>
    <scope>IDENTIFICATION</scope>
</reference>
<feature type="compositionally biased region" description="Basic and acidic residues" evidence="6">
    <location>
        <begin position="1"/>
        <end position="15"/>
    </location>
</feature>
<feature type="region of interest" description="Disordered" evidence="6">
    <location>
        <begin position="1"/>
        <end position="34"/>
    </location>
</feature>
<keyword evidence="9" id="KW-1185">Reference proteome</keyword>
<sequence length="296" mass="32121">MLRGSGEAECRRDGRWAPPVPACVPGEQGQRASVQPRTAARASLWQQLGNGEKDVPRQGRPTVKYTCRPGYARHPQMPPMITCLKNQTWSDAQEFCKRKRCEHPGEPRNGRVIVTTDLLFGSTVNYTCEEGYRLTGHAQRRCVISGSGKRVVWSGDPPCTRSTAIVCDPPPDIPHGRHTGRLMDDFPYAAVVTYTCDPGYPLTGEDFIFCTTEDGVHGVWSGPPPRCGGRTLPSAGPLVPVGPSLTRAAQVRFSVLPPLPRARLAAWVSVPRTPGTGAGKTSETHRIWGGGNSNST</sequence>
<dbReference type="Pfam" id="PF00084">
    <property type="entry name" value="Sushi"/>
    <property type="match status" value="3"/>
</dbReference>
<feature type="domain" description="Sushi" evidence="7">
    <location>
        <begin position="165"/>
        <end position="229"/>
    </location>
</feature>
<dbReference type="Proteomes" id="UP000694423">
    <property type="component" value="Unplaced"/>
</dbReference>
<dbReference type="Ensembl" id="ENSDNVT00000021462.1">
    <property type="protein sequence ID" value="ENSDNVP00000017847.1"/>
    <property type="gene ID" value="ENSDNVG00000012473.1"/>
</dbReference>
<dbReference type="CDD" id="cd00033">
    <property type="entry name" value="CCP"/>
    <property type="match status" value="3"/>
</dbReference>
<dbReference type="PANTHER" id="PTHR45656:SF15">
    <property type="entry name" value="SUSHI DOMAIN-CONTAINING PROTEIN"/>
    <property type="match status" value="1"/>
</dbReference>
<dbReference type="PROSITE" id="PS50923">
    <property type="entry name" value="SUSHI"/>
    <property type="match status" value="3"/>
</dbReference>
<dbReference type="Gene3D" id="2.10.70.10">
    <property type="entry name" value="Complement Module, domain 1"/>
    <property type="match status" value="3"/>
</dbReference>
<dbReference type="AlphaFoldDB" id="A0A8C4K1W9"/>
<evidence type="ECO:0000256" key="1">
    <source>
        <dbReference type="ARBA" id="ARBA00022659"/>
    </source>
</evidence>